<name>A0ABV0QXH3_9TELE</name>
<gene>
    <name evidence="3" type="ORF">XENOCAPTIV_030874</name>
</gene>
<dbReference type="EMBL" id="JAHRIN010026189">
    <property type="protein sequence ID" value="MEQ2200550.1"/>
    <property type="molecule type" value="Genomic_DNA"/>
</dbReference>
<feature type="non-terminal residue" evidence="3">
    <location>
        <position position="145"/>
    </location>
</feature>
<sequence>MTRFCALLLLVLVPAAHSRCCTDPQRFVPRLRAEQRSPPLSSPRSKETCSHREDPPTQRPTAPVNGLMELLGYAQPRGVGVHNLGVQLRTAKETTALGHMQPQRPLMALTGSSSTARHRSQRVRMVPNLGLSWSCFVDIGSMTSW</sequence>
<accession>A0ABV0QXH3</accession>
<feature type="chain" id="PRO_5045374427" evidence="2">
    <location>
        <begin position="19"/>
        <end position="145"/>
    </location>
</feature>
<dbReference type="Proteomes" id="UP001434883">
    <property type="component" value="Unassembled WGS sequence"/>
</dbReference>
<evidence type="ECO:0000313" key="3">
    <source>
        <dbReference type="EMBL" id="MEQ2200550.1"/>
    </source>
</evidence>
<comment type="caution">
    <text evidence="3">The sequence shown here is derived from an EMBL/GenBank/DDBJ whole genome shotgun (WGS) entry which is preliminary data.</text>
</comment>
<protein>
    <submittedName>
        <fullName evidence="3">Uncharacterized protein</fullName>
    </submittedName>
</protein>
<evidence type="ECO:0000313" key="4">
    <source>
        <dbReference type="Proteomes" id="UP001434883"/>
    </source>
</evidence>
<evidence type="ECO:0000256" key="1">
    <source>
        <dbReference type="SAM" id="MobiDB-lite"/>
    </source>
</evidence>
<feature type="signal peptide" evidence="2">
    <location>
        <begin position="1"/>
        <end position="18"/>
    </location>
</feature>
<reference evidence="3 4" key="1">
    <citation type="submission" date="2021-06" db="EMBL/GenBank/DDBJ databases">
        <authorList>
            <person name="Palmer J.M."/>
        </authorList>
    </citation>
    <scope>NUCLEOTIDE SEQUENCE [LARGE SCALE GENOMIC DNA]</scope>
    <source>
        <strain evidence="3 4">XC_2019</strain>
        <tissue evidence="3">Muscle</tissue>
    </source>
</reference>
<evidence type="ECO:0000256" key="2">
    <source>
        <dbReference type="SAM" id="SignalP"/>
    </source>
</evidence>
<feature type="region of interest" description="Disordered" evidence="1">
    <location>
        <begin position="32"/>
        <end position="64"/>
    </location>
</feature>
<organism evidence="3 4">
    <name type="scientific">Xenoophorus captivus</name>
    <dbReference type="NCBI Taxonomy" id="1517983"/>
    <lineage>
        <taxon>Eukaryota</taxon>
        <taxon>Metazoa</taxon>
        <taxon>Chordata</taxon>
        <taxon>Craniata</taxon>
        <taxon>Vertebrata</taxon>
        <taxon>Euteleostomi</taxon>
        <taxon>Actinopterygii</taxon>
        <taxon>Neopterygii</taxon>
        <taxon>Teleostei</taxon>
        <taxon>Neoteleostei</taxon>
        <taxon>Acanthomorphata</taxon>
        <taxon>Ovalentaria</taxon>
        <taxon>Atherinomorphae</taxon>
        <taxon>Cyprinodontiformes</taxon>
        <taxon>Goodeidae</taxon>
        <taxon>Xenoophorus</taxon>
    </lineage>
</organism>
<keyword evidence="2" id="KW-0732">Signal</keyword>
<feature type="compositionally biased region" description="Basic and acidic residues" evidence="1">
    <location>
        <begin position="44"/>
        <end position="56"/>
    </location>
</feature>
<keyword evidence="4" id="KW-1185">Reference proteome</keyword>
<proteinExistence type="predicted"/>